<keyword evidence="4" id="KW-1185">Reference proteome</keyword>
<feature type="region of interest" description="Disordered" evidence="1">
    <location>
        <begin position="181"/>
        <end position="207"/>
    </location>
</feature>
<dbReference type="PANTHER" id="PTHR31212">
    <property type="entry name" value="ALPHA-KETOGLUTARATE-DEPENDENT DIOXYGENASE ALKB HOMOLOG 3"/>
    <property type="match status" value="1"/>
</dbReference>
<name>A0ABX2K020_9MYCO</name>
<keyword evidence="3" id="KW-0223">Dioxygenase</keyword>
<evidence type="ECO:0000259" key="2">
    <source>
        <dbReference type="PROSITE" id="PS51471"/>
    </source>
</evidence>
<sequence length="207" mass="23142">MSHPLVLFDELPDLGPPAINTAAFDAATIHELDAESSIVHVHGLITGHDELLRQLSTLAVWEQRRRWMYNREVEEPRLTHEYRDLSTAPAFLVEVGTALSAYCGVRYDRLWMNWYRDHRDSTSWHADRPASTPPSAVVPVVSLGAARRFLIRRGDGGRSTSFAPAGGDVLIMRGRCQRDWQHSVPKQQSPAGPRMSLNFSSTAQVGS</sequence>
<protein>
    <submittedName>
        <fullName evidence="3">Alpha-ketoglutarate-dependent dioxygenase AlkB</fullName>
    </submittedName>
</protein>
<evidence type="ECO:0000256" key="1">
    <source>
        <dbReference type="SAM" id="MobiDB-lite"/>
    </source>
</evidence>
<dbReference type="GO" id="GO:0051213">
    <property type="term" value="F:dioxygenase activity"/>
    <property type="evidence" value="ECO:0007669"/>
    <property type="project" value="UniProtKB-KW"/>
</dbReference>
<gene>
    <name evidence="3" type="ORF">FEG63_12860</name>
</gene>
<dbReference type="RefSeq" id="WP_174398256.1">
    <property type="nucleotide sequence ID" value="NZ_VBSB01000008.1"/>
</dbReference>
<feature type="compositionally biased region" description="Polar residues" evidence="1">
    <location>
        <begin position="197"/>
        <end position="207"/>
    </location>
</feature>
<dbReference type="SUPFAM" id="SSF51197">
    <property type="entry name" value="Clavaminate synthase-like"/>
    <property type="match status" value="1"/>
</dbReference>
<reference evidence="3 4" key="1">
    <citation type="submission" date="2019-05" db="EMBL/GenBank/DDBJ databases">
        <title>Mycolicibacterium sphagni ENV482 genome assembly.</title>
        <authorList>
            <person name="Chen W."/>
            <person name="Faulkner N.W."/>
            <person name="Hyman M.R."/>
        </authorList>
    </citation>
    <scope>NUCLEOTIDE SEQUENCE [LARGE SCALE GENOMIC DNA]</scope>
    <source>
        <strain evidence="3 4">ENV482</strain>
    </source>
</reference>
<dbReference type="InterPro" id="IPR037151">
    <property type="entry name" value="AlkB-like_sf"/>
</dbReference>
<evidence type="ECO:0000313" key="3">
    <source>
        <dbReference type="EMBL" id="NTY60436.1"/>
    </source>
</evidence>
<evidence type="ECO:0000313" key="4">
    <source>
        <dbReference type="Proteomes" id="UP000708347"/>
    </source>
</evidence>
<comment type="caution">
    <text evidence="3">The sequence shown here is derived from an EMBL/GenBank/DDBJ whole genome shotgun (WGS) entry which is preliminary data.</text>
</comment>
<keyword evidence="3" id="KW-0560">Oxidoreductase</keyword>
<dbReference type="PROSITE" id="PS51471">
    <property type="entry name" value="FE2OG_OXY"/>
    <property type="match status" value="1"/>
</dbReference>
<dbReference type="InterPro" id="IPR032854">
    <property type="entry name" value="ALKBH3"/>
</dbReference>
<proteinExistence type="predicted"/>
<dbReference type="Proteomes" id="UP000708347">
    <property type="component" value="Unassembled WGS sequence"/>
</dbReference>
<accession>A0ABX2K020</accession>
<dbReference type="InterPro" id="IPR027450">
    <property type="entry name" value="AlkB-like"/>
</dbReference>
<dbReference type="EMBL" id="VBSB01000008">
    <property type="protein sequence ID" value="NTY60436.1"/>
    <property type="molecule type" value="Genomic_DNA"/>
</dbReference>
<feature type="domain" description="Fe2OG dioxygenase" evidence="2">
    <location>
        <begin position="106"/>
        <end position="203"/>
    </location>
</feature>
<organism evidence="3 4">
    <name type="scientific">Mycolicibacterium sphagni</name>
    <dbReference type="NCBI Taxonomy" id="1786"/>
    <lineage>
        <taxon>Bacteria</taxon>
        <taxon>Bacillati</taxon>
        <taxon>Actinomycetota</taxon>
        <taxon>Actinomycetes</taxon>
        <taxon>Mycobacteriales</taxon>
        <taxon>Mycobacteriaceae</taxon>
        <taxon>Mycolicibacterium</taxon>
    </lineage>
</organism>
<dbReference type="Gene3D" id="2.60.120.590">
    <property type="entry name" value="Alpha-ketoglutarate-dependent dioxygenase AlkB-like"/>
    <property type="match status" value="1"/>
</dbReference>
<dbReference type="PANTHER" id="PTHR31212:SF4">
    <property type="entry name" value="ALPHA-KETOGLUTARATE-DEPENDENT DIOXYGENASE ALKB HOMOLOG 3"/>
    <property type="match status" value="1"/>
</dbReference>
<dbReference type="InterPro" id="IPR005123">
    <property type="entry name" value="Oxoglu/Fe-dep_dioxygenase_dom"/>
</dbReference>
<dbReference type="Pfam" id="PF13532">
    <property type="entry name" value="2OG-FeII_Oxy_2"/>
    <property type="match status" value="1"/>
</dbReference>